<accession>F3FPS5</accession>
<keyword evidence="1" id="KW-0472">Membrane</keyword>
<gene>
    <name evidence="2" type="ORF">PSYJA_25940</name>
</gene>
<proteinExistence type="predicted"/>
<dbReference type="Proteomes" id="UP000004471">
    <property type="component" value="Unassembled WGS sequence"/>
</dbReference>
<evidence type="ECO:0000313" key="2">
    <source>
        <dbReference type="EMBL" id="EGH32217.1"/>
    </source>
</evidence>
<feature type="transmembrane region" description="Helical" evidence="1">
    <location>
        <begin position="23"/>
        <end position="41"/>
    </location>
</feature>
<keyword evidence="1" id="KW-0812">Transmembrane</keyword>
<evidence type="ECO:0000256" key="1">
    <source>
        <dbReference type="SAM" id="Phobius"/>
    </source>
</evidence>
<dbReference type="HOGENOM" id="CLU_190316_0_0_6"/>
<protein>
    <submittedName>
        <fullName evidence="2">Potassium/proton antiporter</fullName>
    </submittedName>
</protein>
<dbReference type="AlphaFoldDB" id="F3FPS5"/>
<evidence type="ECO:0000313" key="3">
    <source>
        <dbReference type="Proteomes" id="UP000004471"/>
    </source>
</evidence>
<organism evidence="2 3">
    <name type="scientific">Pseudomonas syringae pv. japonica str. M301072</name>
    <dbReference type="NCBI Taxonomy" id="629262"/>
    <lineage>
        <taxon>Bacteria</taxon>
        <taxon>Pseudomonadati</taxon>
        <taxon>Pseudomonadota</taxon>
        <taxon>Gammaproteobacteria</taxon>
        <taxon>Pseudomonadales</taxon>
        <taxon>Pseudomonadaceae</taxon>
        <taxon>Pseudomonas</taxon>
        <taxon>Pseudomonas syringae</taxon>
    </lineage>
</organism>
<feature type="non-terminal residue" evidence="2">
    <location>
        <position position="88"/>
    </location>
</feature>
<dbReference type="EMBL" id="AEAH01001169">
    <property type="protein sequence ID" value="EGH32217.1"/>
    <property type="molecule type" value="Genomic_DNA"/>
</dbReference>
<name>F3FPS5_PSESX</name>
<sequence>MVSFRPSRFNSVFYGVPPLDATTINSLFLIGALLVAASILVSSLSSRLGIPILVIILAVGMVAGVDGGGIIFDNYATAYLVGNLALAV</sequence>
<comment type="caution">
    <text evidence="2">The sequence shown here is derived from an EMBL/GenBank/DDBJ whole genome shotgun (WGS) entry which is preliminary data.</text>
</comment>
<feature type="transmembrane region" description="Helical" evidence="1">
    <location>
        <begin position="48"/>
        <end position="72"/>
    </location>
</feature>
<reference evidence="2 3" key="1">
    <citation type="journal article" date="2011" name="PLoS Pathog.">
        <title>Dynamic evolution of pathogenicity revealed by sequencing and comparative genomics of 19 Pseudomonas syringae isolates.</title>
        <authorList>
            <person name="Baltrus D.A."/>
            <person name="Nishimura M.T."/>
            <person name="Romanchuk A."/>
            <person name="Chang J.H."/>
            <person name="Mukhtar M.S."/>
            <person name="Cherkis K."/>
            <person name="Roach J."/>
            <person name="Grant S.R."/>
            <person name="Jones C.D."/>
            <person name="Dangl J.L."/>
        </authorList>
    </citation>
    <scope>NUCLEOTIDE SEQUENCE [LARGE SCALE GENOMIC DNA]</scope>
    <source>
        <strain evidence="3">M301072PT</strain>
    </source>
</reference>
<keyword evidence="1" id="KW-1133">Transmembrane helix</keyword>